<dbReference type="GO" id="GO:0004803">
    <property type="term" value="F:transposase activity"/>
    <property type="evidence" value="ECO:0007669"/>
    <property type="project" value="InterPro"/>
</dbReference>
<dbReference type="InterPro" id="IPR002525">
    <property type="entry name" value="Transp_IS110-like_N"/>
</dbReference>
<proteinExistence type="predicted"/>
<organism evidence="2 3">
    <name type="scientific">Draconibacterium aestuarii</name>
    <dbReference type="NCBI Taxonomy" id="2998507"/>
    <lineage>
        <taxon>Bacteria</taxon>
        <taxon>Pseudomonadati</taxon>
        <taxon>Bacteroidota</taxon>
        <taxon>Bacteroidia</taxon>
        <taxon>Marinilabiliales</taxon>
        <taxon>Prolixibacteraceae</taxon>
        <taxon>Draconibacterium</taxon>
    </lineage>
</organism>
<sequence length="74" mass="8636">MDLWIENPVQIKFRSGMQRGKSDKLDARKIAIYAQRFEDQARLFSMPEEAIQGLKQLVSERDMLVCDRAKYKGS</sequence>
<evidence type="ECO:0000313" key="2">
    <source>
        <dbReference type="EMBL" id="MCY1722635.1"/>
    </source>
</evidence>
<feature type="domain" description="Transposase IS110-like N-terminal" evidence="1">
    <location>
        <begin position="6"/>
        <end position="72"/>
    </location>
</feature>
<keyword evidence="3" id="KW-1185">Reference proteome</keyword>
<dbReference type="GO" id="GO:0003677">
    <property type="term" value="F:DNA binding"/>
    <property type="evidence" value="ECO:0007669"/>
    <property type="project" value="InterPro"/>
</dbReference>
<gene>
    <name evidence="2" type="ORF">OU798_19955</name>
</gene>
<dbReference type="GO" id="GO:0006313">
    <property type="term" value="P:DNA transposition"/>
    <property type="evidence" value="ECO:0007669"/>
    <property type="project" value="InterPro"/>
</dbReference>
<reference evidence="2" key="1">
    <citation type="submission" date="2022-11" db="EMBL/GenBank/DDBJ databases">
        <title>Marilongibacter aestuarii gen. nov., sp. nov., isolated from tidal flat sediment.</title>
        <authorList>
            <person name="Jiayan W."/>
        </authorList>
    </citation>
    <scope>NUCLEOTIDE SEQUENCE</scope>
    <source>
        <strain evidence="2">Z1-6</strain>
    </source>
</reference>
<evidence type="ECO:0000313" key="3">
    <source>
        <dbReference type="Proteomes" id="UP001145087"/>
    </source>
</evidence>
<dbReference type="Proteomes" id="UP001145087">
    <property type="component" value="Unassembled WGS sequence"/>
</dbReference>
<evidence type="ECO:0000259" key="1">
    <source>
        <dbReference type="Pfam" id="PF01548"/>
    </source>
</evidence>
<comment type="caution">
    <text evidence="2">The sequence shown here is derived from an EMBL/GenBank/DDBJ whole genome shotgun (WGS) entry which is preliminary data.</text>
</comment>
<name>A0A9X3F935_9BACT</name>
<dbReference type="AlphaFoldDB" id="A0A9X3F935"/>
<accession>A0A9X3F935</accession>
<dbReference type="EMBL" id="JAPOHD010000061">
    <property type="protein sequence ID" value="MCY1722635.1"/>
    <property type="molecule type" value="Genomic_DNA"/>
</dbReference>
<dbReference type="Pfam" id="PF01548">
    <property type="entry name" value="DEDD_Tnp_IS110"/>
    <property type="match status" value="1"/>
</dbReference>
<protein>
    <submittedName>
        <fullName evidence="2">Transposase</fullName>
    </submittedName>
</protein>